<evidence type="ECO:0000256" key="5">
    <source>
        <dbReference type="ARBA" id="ARBA00023242"/>
    </source>
</evidence>
<dbReference type="GO" id="GO:0003700">
    <property type="term" value="F:DNA-binding transcription factor activity"/>
    <property type="evidence" value="ECO:0007669"/>
    <property type="project" value="InterPro"/>
</dbReference>
<dbReference type="AlphaFoldDB" id="A0A9Q0GNK9"/>
<evidence type="ECO:0000313" key="9">
    <source>
        <dbReference type="Proteomes" id="UP001141806"/>
    </source>
</evidence>
<dbReference type="PROSITE" id="PS00350">
    <property type="entry name" value="MADS_BOX_1"/>
    <property type="match status" value="1"/>
</dbReference>
<dbReference type="PANTHER" id="PTHR48019">
    <property type="entry name" value="SERUM RESPONSE FACTOR HOMOLOG"/>
    <property type="match status" value="1"/>
</dbReference>
<keyword evidence="5" id="KW-0539">Nucleus</keyword>
<dbReference type="Gene3D" id="3.40.1810.10">
    <property type="entry name" value="Transcription factor, MADS-box"/>
    <property type="match status" value="1"/>
</dbReference>
<dbReference type="InterPro" id="IPR002100">
    <property type="entry name" value="TF_MADSbox"/>
</dbReference>
<keyword evidence="4" id="KW-0804">Transcription</keyword>
<proteinExistence type="predicted"/>
<evidence type="ECO:0000259" key="6">
    <source>
        <dbReference type="PROSITE" id="PS50066"/>
    </source>
</evidence>
<comment type="caution">
    <text evidence="8">The sequence shown here is derived from an EMBL/GenBank/DDBJ whole genome shotgun (WGS) entry which is preliminary data.</text>
</comment>
<dbReference type="EMBL" id="JAMYWD010000012">
    <property type="protein sequence ID" value="KAJ4950715.1"/>
    <property type="molecule type" value="Genomic_DNA"/>
</dbReference>
<feature type="domain" description="MADS-box" evidence="6">
    <location>
        <begin position="1"/>
        <end position="61"/>
    </location>
</feature>
<organism evidence="8 9">
    <name type="scientific">Protea cynaroides</name>
    <dbReference type="NCBI Taxonomy" id="273540"/>
    <lineage>
        <taxon>Eukaryota</taxon>
        <taxon>Viridiplantae</taxon>
        <taxon>Streptophyta</taxon>
        <taxon>Embryophyta</taxon>
        <taxon>Tracheophyta</taxon>
        <taxon>Spermatophyta</taxon>
        <taxon>Magnoliopsida</taxon>
        <taxon>Proteales</taxon>
        <taxon>Proteaceae</taxon>
        <taxon>Protea</taxon>
    </lineage>
</organism>
<dbReference type="InterPro" id="IPR002487">
    <property type="entry name" value="TF_Kbox"/>
</dbReference>
<dbReference type="Pfam" id="PF01486">
    <property type="entry name" value="K-box"/>
    <property type="match status" value="1"/>
</dbReference>
<evidence type="ECO:0000256" key="2">
    <source>
        <dbReference type="ARBA" id="ARBA00023015"/>
    </source>
</evidence>
<evidence type="ECO:0000256" key="4">
    <source>
        <dbReference type="ARBA" id="ARBA00023163"/>
    </source>
</evidence>
<name>A0A9Q0GNK9_9MAGN</name>
<dbReference type="Proteomes" id="UP001141806">
    <property type="component" value="Unassembled WGS sequence"/>
</dbReference>
<keyword evidence="3" id="KW-0238">DNA-binding</keyword>
<dbReference type="PROSITE" id="PS51297">
    <property type="entry name" value="K_BOX"/>
    <property type="match status" value="1"/>
</dbReference>
<dbReference type="SUPFAM" id="SSF55455">
    <property type="entry name" value="SRF-like"/>
    <property type="match status" value="1"/>
</dbReference>
<dbReference type="InterPro" id="IPR036879">
    <property type="entry name" value="TF_MADSbox_sf"/>
</dbReference>
<dbReference type="GO" id="GO:0000977">
    <property type="term" value="F:RNA polymerase II transcription regulatory region sequence-specific DNA binding"/>
    <property type="evidence" value="ECO:0007669"/>
    <property type="project" value="InterPro"/>
</dbReference>
<protein>
    <submittedName>
        <fullName evidence="8">Uncharacterized protein</fullName>
    </submittedName>
</protein>
<dbReference type="InterPro" id="IPR050142">
    <property type="entry name" value="MADS-box/MEF2_TF"/>
</dbReference>
<keyword evidence="9" id="KW-1185">Reference proteome</keyword>
<dbReference type="SMART" id="SM00432">
    <property type="entry name" value="MADS"/>
    <property type="match status" value="1"/>
</dbReference>
<dbReference type="GO" id="GO:0005634">
    <property type="term" value="C:nucleus"/>
    <property type="evidence" value="ECO:0007669"/>
    <property type="project" value="UniProtKB-SubCell"/>
</dbReference>
<keyword evidence="2" id="KW-0805">Transcription regulation</keyword>
<gene>
    <name evidence="8" type="ORF">NE237_027547</name>
</gene>
<reference evidence="8" key="1">
    <citation type="journal article" date="2023" name="Plant J.">
        <title>The genome of the king protea, Protea cynaroides.</title>
        <authorList>
            <person name="Chang J."/>
            <person name="Duong T.A."/>
            <person name="Schoeman C."/>
            <person name="Ma X."/>
            <person name="Roodt D."/>
            <person name="Barker N."/>
            <person name="Li Z."/>
            <person name="Van de Peer Y."/>
            <person name="Mizrachi E."/>
        </authorList>
    </citation>
    <scope>NUCLEOTIDE SEQUENCE</scope>
    <source>
        <tissue evidence="8">Young leaves</tissue>
    </source>
</reference>
<dbReference type="Pfam" id="PF00319">
    <property type="entry name" value="SRF-TF"/>
    <property type="match status" value="1"/>
</dbReference>
<dbReference type="PRINTS" id="PR00404">
    <property type="entry name" value="MADSDOMAIN"/>
</dbReference>
<dbReference type="CDD" id="cd00265">
    <property type="entry name" value="MADS_MEF2_like"/>
    <property type="match status" value="1"/>
</dbReference>
<evidence type="ECO:0000256" key="3">
    <source>
        <dbReference type="ARBA" id="ARBA00023125"/>
    </source>
</evidence>
<dbReference type="GO" id="GO:0046983">
    <property type="term" value="F:protein dimerization activity"/>
    <property type="evidence" value="ECO:0007669"/>
    <property type="project" value="InterPro"/>
</dbReference>
<accession>A0A9Q0GNK9</accession>
<dbReference type="PROSITE" id="PS50066">
    <property type="entry name" value="MADS_BOX_2"/>
    <property type="match status" value="1"/>
</dbReference>
<comment type="subcellular location">
    <subcellularLocation>
        <location evidence="1">Nucleus</location>
    </subcellularLocation>
</comment>
<dbReference type="OrthoDB" id="1898716at2759"/>
<sequence length="228" mass="26040">MARGKVQLKRIENPVHRQVTFCKRRTGLLKKAKELSILCDTEIGIMIFSIHGKLHQFSTKGFSLSLSLSLSLELQEEIIKLKQEIQQLHKGLGNIYGQRTEDMTLDELHALEEHLEIWMYHIRSAKTQIMFEEIQLLKNKCNARSNANPQACPQAYRTRAQARPCHNHARRTHAFSRPTRKHAHRLAGPVLTQGHAASMLAGPLATYTQRNRACARPCSKHACRFTGF</sequence>
<feature type="domain" description="K-box" evidence="7">
    <location>
        <begin position="71"/>
        <end position="155"/>
    </location>
</feature>
<dbReference type="GO" id="GO:0045944">
    <property type="term" value="P:positive regulation of transcription by RNA polymerase II"/>
    <property type="evidence" value="ECO:0007669"/>
    <property type="project" value="InterPro"/>
</dbReference>
<evidence type="ECO:0000313" key="8">
    <source>
        <dbReference type="EMBL" id="KAJ4950715.1"/>
    </source>
</evidence>
<evidence type="ECO:0000256" key="1">
    <source>
        <dbReference type="ARBA" id="ARBA00004123"/>
    </source>
</evidence>
<evidence type="ECO:0000259" key="7">
    <source>
        <dbReference type="PROSITE" id="PS51297"/>
    </source>
</evidence>
<dbReference type="InterPro" id="IPR033896">
    <property type="entry name" value="MEF2-like_N"/>
</dbReference>